<evidence type="ECO:0000256" key="5">
    <source>
        <dbReference type="ARBA" id="ARBA00023186"/>
    </source>
</evidence>
<dbReference type="RefSeq" id="WP_101253406.1">
    <property type="nucleotide sequence ID" value="NZ_PIUM01000044.1"/>
</dbReference>
<dbReference type="InterPro" id="IPR035958">
    <property type="entry name" value="SecB-like_sf"/>
</dbReference>
<comment type="similarity">
    <text evidence="1 6">Belongs to the SecB family.</text>
</comment>
<dbReference type="NCBIfam" id="NF004392">
    <property type="entry name" value="PRK05751.1-3"/>
    <property type="match status" value="1"/>
</dbReference>
<dbReference type="GO" id="GO:0005737">
    <property type="term" value="C:cytoplasm"/>
    <property type="evidence" value="ECO:0007669"/>
    <property type="project" value="UniProtKB-SubCell"/>
</dbReference>
<dbReference type="Proteomes" id="UP000233293">
    <property type="component" value="Unassembled WGS sequence"/>
</dbReference>
<comment type="subunit">
    <text evidence="6">Homotetramer, a dimer of dimers. One homotetramer interacts with 1 SecA dimer.</text>
</comment>
<evidence type="ECO:0000256" key="2">
    <source>
        <dbReference type="ARBA" id="ARBA00022448"/>
    </source>
</evidence>
<comment type="caution">
    <text evidence="7">The sequence shown here is derived from an EMBL/GenBank/DDBJ whole genome shotgun (WGS) entry which is preliminary data.</text>
</comment>
<evidence type="ECO:0000256" key="4">
    <source>
        <dbReference type="ARBA" id="ARBA00023010"/>
    </source>
</evidence>
<dbReference type="Pfam" id="PF02556">
    <property type="entry name" value="SecB"/>
    <property type="match status" value="1"/>
</dbReference>
<reference evidence="8" key="1">
    <citation type="submission" date="2017-12" db="EMBL/GenBank/DDBJ databases">
        <title>Draft genome sequence of Telmatospirillum siberiense 26-4b1T, an acidotolerant peatland alphaproteobacterium potentially involved in sulfur cycling.</title>
        <authorList>
            <person name="Hausmann B."/>
            <person name="Pjevac P."/>
            <person name="Schreck K."/>
            <person name="Herbold C.W."/>
            <person name="Daims H."/>
            <person name="Wagner M."/>
            <person name="Pester M."/>
            <person name="Loy A."/>
        </authorList>
    </citation>
    <scope>NUCLEOTIDE SEQUENCE [LARGE SCALE GENOMIC DNA]</scope>
    <source>
        <strain evidence="8">26-4b1</strain>
    </source>
</reference>
<dbReference type="AlphaFoldDB" id="A0A2N3PN12"/>
<evidence type="ECO:0000256" key="1">
    <source>
        <dbReference type="ARBA" id="ARBA00009990"/>
    </source>
</evidence>
<evidence type="ECO:0000256" key="3">
    <source>
        <dbReference type="ARBA" id="ARBA00022927"/>
    </source>
</evidence>
<comment type="subcellular location">
    <subcellularLocation>
        <location evidence="6">Cytoplasm</location>
    </subcellularLocation>
</comment>
<gene>
    <name evidence="6" type="primary">secB</name>
    <name evidence="7" type="ORF">CWS72_24940</name>
</gene>
<dbReference type="Gene3D" id="3.10.420.10">
    <property type="entry name" value="SecB-like"/>
    <property type="match status" value="1"/>
</dbReference>
<sequence>MTDAADQQTLPQLQVNAQYIKDLSFEVPGAPSIYGELASGSPEISVRVDLAAEPLQQNVFEVVLQLAIEAKIKDRTAFIVELSYGGVFSVNVPDEHVQPILLIECPRLLFPFARNIVAEITRDGGFPPMMLQPIDFVTLYRSRLEQMAQEQHGTA</sequence>
<name>A0A2N3PN12_9PROT</name>
<dbReference type="InterPro" id="IPR003708">
    <property type="entry name" value="SecB"/>
</dbReference>
<keyword evidence="5 6" id="KW-0143">Chaperone</keyword>
<dbReference type="PANTHER" id="PTHR36918:SF1">
    <property type="entry name" value="PROTEIN-EXPORT PROTEIN SECB"/>
    <property type="match status" value="1"/>
</dbReference>
<comment type="function">
    <text evidence="6">One of the proteins required for the normal export of preproteins out of the cell cytoplasm. It is a molecular chaperone that binds to a subset of precursor proteins, maintaining them in a translocation-competent state. It also specifically binds to its receptor SecA.</text>
</comment>
<dbReference type="HAMAP" id="MF_00821">
    <property type="entry name" value="SecB"/>
    <property type="match status" value="1"/>
</dbReference>
<keyword evidence="6" id="KW-0963">Cytoplasm</keyword>
<evidence type="ECO:0000256" key="6">
    <source>
        <dbReference type="HAMAP-Rule" id="MF_00821"/>
    </source>
</evidence>
<keyword evidence="8" id="KW-1185">Reference proteome</keyword>
<dbReference type="SUPFAM" id="SSF54611">
    <property type="entry name" value="SecB-like"/>
    <property type="match status" value="1"/>
</dbReference>
<dbReference type="PANTHER" id="PTHR36918">
    <property type="match status" value="1"/>
</dbReference>
<keyword evidence="2 6" id="KW-0813">Transport</keyword>
<dbReference type="GO" id="GO:0051082">
    <property type="term" value="F:unfolded protein binding"/>
    <property type="evidence" value="ECO:0007669"/>
    <property type="project" value="InterPro"/>
</dbReference>
<dbReference type="GO" id="GO:0006457">
    <property type="term" value="P:protein folding"/>
    <property type="evidence" value="ECO:0007669"/>
    <property type="project" value="UniProtKB-UniRule"/>
</dbReference>
<protein>
    <recommendedName>
        <fullName evidence="6">Protein-export protein SecB</fullName>
    </recommendedName>
</protein>
<dbReference type="OrthoDB" id="9795145at2"/>
<keyword evidence="4 6" id="KW-0811">Translocation</keyword>
<evidence type="ECO:0000313" key="7">
    <source>
        <dbReference type="EMBL" id="PKU21796.1"/>
    </source>
</evidence>
<dbReference type="GO" id="GO:0015031">
    <property type="term" value="P:protein transport"/>
    <property type="evidence" value="ECO:0007669"/>
    <property type="project" value="UniProtKB-UniRule"/>
</dbReference>
<evidence type="ECO:0000313" key="8">
    <source>
        <dbReference type="Proteomes" id="UP000233293"/>
    </source>
</evidence>
<proteinExistence type="inferred from homology"/>
<accession>A0A2N3PN12</accession>
<dbReference type="GO" id="GO:0051262">
    <property type="term" value="P:protein tetramerization"/>
    <property type="evidence" value="ECO:0007669"/>
    <property type="project" value="InterPro"/>
</dbReference>
<dbReference type="PRINTS" id="PR01594">
    <property type="entry name" value="SECBCHAPRONE"/>
</dbReference>
<dbReference type="EMBL" id="PIUM01000044">
    <property type="protein sequence ID" value="PKU21796.1"/>
    <property type="molecule type" value="Genomic_DNA"/>
</dbReference>
<organism evidence="7 8">
    <name type="scientific">Telmatospirillum siberiense</name>
    <dbReference type="NCBI Taxonomy" id="382514"/>
    <lineage>
        <taxon>Bacteria</taxon>
        <taxon>Pseudomonadati</taxon>
        <taxon>Pseudomonadota</taxon>
        <taxon>Alphaproteobacteria</taxon>
        <taxon>Rhodospirillales</taxon>
        <taxon>Rhodospirillaceae</taxon>
        <taxon>Telmatospirillum</taxon>
    </lineage>
</organism>
<dbReference type="NCBIfam" id="TIGR00809">
    <property type="entry name" value="secB"/>
    <property type="match status" value="1"/>
</dbReference>
<keyword evidence="3 6" id="KW-0653">Protein transport</keyword>